<evidence type="ECO:0000313" key="3">
    <source>
        <dbReference type="Proteomes" id="UP000062998"/>
    </source>
</evidence>
<gene>
    <name evidence="2" type="ORF">WL73_21800</name>
</gene>
<dbReference type="AlphaFoldDB" id="A0A107EJB9"/>
<evidence type="ECO:0000313" key="2">
    <source>
        <dbReference type="EMBL" id="KWD96867.1"/>
    </source>
</evidence>
<protein>
    <submittedName>
        <fullName evidence="2">Uncharacterized protein</fullName>
    </submittedName>
</protein>
<sequence length="67" mass="6634">MALLRQHIAEAFRQFERGDAMASPPQGGAGAEAAHAAHPGNPSGSHTALAGAQASVANSGAQKASRS</sequence>
<reference evidence="2 3" key="1">
    <citation type="submission" date="2015-11" db="EMBL/GenBank/DDBJ databases">
        <title>Expanding the genomic diversity of Burkholderia species for the development of highly accurate diagnostics.</title>
        <authorList>
            <person name="Sahl J."/>
            <person name="Keim P."/>
            <person name="Wagner D."/>
        </authorList>
    </citation>
    <scope>NUCLEOTIDE SEQUENCE [LARGE SCALE GENOMIC DNA]</scope>
    <source>
        <strain evidence="2 3">MSMB2167WGS</strain>
    </source>
</reference>
<dbReference type="EMBL" id="LPIX01000088">
    <property type="protein sequence ID" value="KWD96867.1"/>
    <property type="molecule type" value="Genomic_DNA"/>
</dbReference>
<comment type="caution">
    <text evidence="2">The sequence shown here is derived from an EMBL/GenBank/DDBJ whole genome shotgun (WGS) entry which is preliminary data.</text>
</comment>
<feature type="region of interest" description="Disordered" evidence="1">
    <location>
        <begin position="15"/>
        <end position="67"/>
    </location>
</feature>
<accession>A0A107EJB9</accession>
<name>A0A107EJB9_9BURK</name>
<feature type="compositionally biased region" description="Low complexity" evidence="1">
    <location>
        <begin position="22"/>
        <end position="42"/>
    </location>
</feature>
<organism evidence="2 3">
    <name type="scientific">Burkholderia ubonensis</name>
    <dbReference type="NCBI Taxonomy" id="101571"/>
    <lineage>
        <taxon>Bacteria</taxon>
        <taxon>Pseudomonadati</taxon>
        <taxon>Pseudomonadota</taxon>
        <taxon>Betaproteobacteria</taxon>
        <taxon>Burkholderiales</taxon>
        <taxon>Burkholderiaceae</taxon>
        <taxon>Burkholderia</taxon>
        <taxon>Burkholderia cepacia complex</taxon>
    </lineage>
</organism>
<feature type="compositionally biased region" description="Polar residues" evidence="1">
    <location>
        <begin position="55"/>
        <end position="67"/>
    </location>
</feature>
<evidence type="ECO:0000256" key="1">
    <source>
        <dbReference type="SAM" id="MobiDB-lite"/>
    </source>
</evidence>
<dbReference type="Proteomes" id="UP000062998">
    <property type="component" value="Unassembled WGS sequence"/>
</dbReference>
<proteinExistence type="predicted"/>